<dbReference type="RefSeq" id="WP_253360802.1">
    <property type="nucleotide sequence ID" value="NZ_JAIULA010000013.1"/>
</dbReference>
<comment type="caution">
    <text evidence="1">The sequence shown here is derived from an EMBL/GenBank/DDBJ whole genome shotgun (WGS) entry which is preliminary data.</text>
</comment>
<proteinExistence type="predicted"/>
<gene>
    <name evidence="1" type="ORF">LB941_07445</name>
</gene>
<organism evidence="1 2">
    <name type="scientific">Ligilactobacillus ubinensis</name>
    <dbReference type="NCBI Taxonomy" id="2876789"/>
    <lineage>
        <taxon>Bacteria</taxon>
        <taxon>Bacillati</taxon>
        <taxon>Bacillota</taxon>
        <taxon>Bacilli</taxon>
        <taxon>Lactobacillales</taxon>
        <taxon>Lactobacillaceae</taxon>
        <taxon>Ligilactobacillus</taxon>
    </lineage>
</organism>
<dbReference type="AlphaFoldDB" id="A0A9X2FM11"/>
<dbReference type="Proteomes" id="UP001139006">
    <property type="component" value="Unassembled WGS sequence"/>
</dbReference>
<protein>
    <submittedName>
        <fullName evidence="1">Uncharacterized protein</fullName>
    </submittedName>
</protein>
<name>A0A9X2FM11_9LACO</name>
<reference evidence="1 2" key="1">
    <citation type="journal article" date="2023" name="Int. J. Syst. Evol. Microbiol.">
        <title>Ligilactobacillus ubinensis sp. nov., a novel species isolated from the wild ferment of a durian fruit (Durio zibethinus).</title>
        <authorList>
            <person name="Heng Y.C."/>
            <person name="Menon N."/>
            <person name="Chen B."/>
            <person name="Loo B.Z.L."/>
            <person name="Wong G.W.J."/>
            <person name="Lim A.C.H."/>
            <person name="Silvaraju S."/>
            <person name="Kittelmann S."/>
        </authorList>
    </citation>
    <scope>NUCLEOTIDE SEQUENCE [LARGE SCALE GENOMIC DNA]</scope>
    <source>
        <strain evidence="1 2">WILCCON 0076</strain>
    </source>
</reference>
<evidence type="ECO:0000313" key="2">
    <source>
        <dbReference type="Proteomes" id="UP001139006"/>
    </source>
</evidence>
<dbReference type="EMBL" id="JAIULA010000013">
    <property type="protein sequence ID" value="MCP0887166.1"/>
    <property type="molecule type" value="Genomic_DNA"/>
</dbReference>
<sequence length="55" mass="6173">MDKKILTFLKISSKKNGNFAIDSDSTACYAYLVEKLLWLNGKIIEGEGTVIYELS</sequence>
<evidence type="ECO:0000313" key="1">
    <source>
        <dbReference type="EMBL" id="MCP0887166.1"/>
    </source>
</evidence>
<accession>A0A9X2FM11</accession>
<keyword evidence="2" id="KW-1185">Reference proteome</keyword>